<dbReference type="EMBL" id="VSRR010000805">
    <property type="protein sequence ID" value="MPC19802.1"/>
    <property type="molecule type" value="Genomic_DNA"/>
</dbReference>
<comment type="caution">
    <text evidence="2">The sequence shown here is derived from an EMBL/GenBank/DDBJ whole genome shotgun (WGS) entry which is preliminary data.</text>
</comment>
<accession>A0A5B7DED7</accession>
<keyword evidence="1" id="KW-0472">Membrane</keyword>
<organism evidence="2 3">
    <name type="scientific">Portunus trituberculatus</name>
    <name type="common">Swimming crab</name>
    <name type="synonym">Neptunus trituberculatus</name>
    <dbReference type="NCBI Taxonomy" id="210409"/>
    <lineage>
        <taxon>Eukaryota</taxon>
        <taxon>Metazoa</taxon>
        <taxon>Ecdysozoa</taxon>
        <taxon>Arthropoda</taxon>
        <taxon>Crustacea</taxon>
        <taxon>Multicrustacea</taxon>
        <taxon>Malacostraca</taxon>
        <taxon>Eumalacostraca</taxon>
        <taxon>Eucarida</taxon>
        <taxon>Decapoda</taxon>
        <taxon>Pleocyemata</taxon>
        <taxon>Brachyura</taxon>
        <taxon>Eubrachyura</taxon>
        <taxon>Portunoidea</taxon>
        <taxon>Portunidae</taxon>
        <taxon>Portuninae</taxon>
        <taxon>Portunus</taxon>
    </lineage>
</organism>
<evidence type="ECO:0000313" key="2">
    <source>
        <dbReference type="EMBL" id="MPC19802.1"/>
    </source>
</evidence>
<evidence type="ECO:0000256" key="1">
    <source>
        <dbReference type="SAM" id="Phobius"/>
    </source>
</evidence>
<dbReference type="AlphaFoldDB" id="A0A5B7DED7"/>
<proteinExistence type="predicted"/>
<name>A0A5B7DED7_PORTR</name>
<keyword evidence="3" id="KW-1185">Reference proteome</keyword>
<gene>
    <name evidence="2" type="ORF">E2C01_012730</name>
</gene>
<keyword evidence="1" id="KW-0812">Transmembrane</keyword>
<dbReference type="Proteomes" id="UP000324222">
    <property type="component" value="Unassembled WGS sequence"/>
</dbReference>
<sequence length="96" mass="10309">MGGLELEFEDGRVDCDFTAGYDIRTASSPAGGRGPWICQGSLNFSLLVLLSSFLYAVISCSRSFFVAEHSVRMRVSLDQWHLTSKGEGGSGVGRTG</sequence>
<reference evidence="2 3" key="1">
    <citation type="submission" date="2019-05" db="EMBL/GenBank/DDBJ databases">
        <title>Another draft genome of Portunus trituberculatus and its Hox gene families provides insights of decapod evolution.</title>
        <authorList>
            <person name="Jeong J.-H."/>
            <person name="Song I."/>
            <person name="Kim S."/>
            <person name="Choi T."/>
            <person name="Kim D."/>
            <person name="Ryu S."/>
            <person name="Kim W."/>
        </authorList>
    </citation>
    <scope>NUCLEOTIDE SEQUENCE [LARGE SCALE GENOMIC DNA]</scope>
    <source>
        <tissue evidence="2">Muscle</tissue>
    </source>
</reference>
<feature type="transmembrane region" description="Helical" evidence="1">
    <location>
        <begin position="44"/>
        <end position="65"/>
    </location>
</feature>
<evidence type="ECO:0000313" key="3">
    <source>
        <dbReference type="Proteomes" id="UP000324222"/>
    </source>
</evidence>
<keyword evidence="1" id="KW-1133">Transmembrane helix</keyword>
<protein>
    <submittedName>
        <fullName evidence="2">Uncharacterized protein</fullName>
    </submittedName>
</protein>